<feature type="domain" description="DUF4139" evidence="2">
    <location>
        <begin position="192"/>
        <end position="470"/>
    </location>
</feature>
<dbReference type="Pfam" id="PF13598">
    <property type="entry name" value="DUF4139"/>
    <property type="match status" value="1"/>
</dbReference>
<reference evidence="3 4" key="1">
    <citation type="submission" date="2021-02" db="EMBL/GenBank/DDBJ databases">
        <title>A novel species of genus Amphritea isolated from a fishpond in China.</title>
        <authorList>
            <person name="Lu H."/>
        </authorList>
    </citation>
    <scope>NUCLEOTIDE SEQUENCE [LARGE SCALE GENOMIC DNA]</scope>
    <source>
        <strain evidence="3 4">RP18W</strain>
    </source>
</reference>
<evidence type="ECO:0000313" key="4">
    <source>
        <dbReference type="Proteomes" id="UP000760472"/>
    </source>
</evidence>
<evidence type="ECO:0000259" key="2">
    <source>
        <dbReference type="Pfam" id="PF13598"/>
    </source>
</evidence>
<evidence type="ECO:0000256" key="1">
    <source>
        <dbReference type="SAM" id="SignalP"/>
    </source>
</evidence>
<proteinExistence type="predicted"/>
<name>A0ABS2WA78_9GAMM</name>
<feature type="chain" id="PRO_5046070869" evidence="1">
    <location>
        <begin position="30"/>
        <end position="477"/>
    </location>
</feature>
<evidence type="ECO:0000313" key="3">
    <source>
        <dbReference type="EMBL" id="MBN0988584.1"/>
    </source>
</evidence>
<dbReference type="PANTHER" id="PTHR38075">
    <property type="entry name" value="DUF4139 DOMAIN-CONTAINING PROTEIN"/>
    <property type="match status" value="1"/>
</dbReference>
<keyword evidence="4" id="KW-1185">Reference proteome</keyword>
<accession>A0ABS2WA78</accession>
<dbReference type="EMBL" id="JAFFZP010000024">
    <property type="protein sequence ID" value="MBN0988584.1"/>
    <property type="molecule type" value="Genomic_DNA"/>
</dbReference>
<sequence length="477" mass="52728">MPKYQTNTRLPALLPIIMMGVLASTTLHAAPLTVDAEKQKDLSITLYNQNLGLVRDIRSLPRINPGQTLYIRDVSHQIMSQTLQVDNAGQILEQNLNNNLISVYALLNAYTGKTVQLARFNSVTGNETVADVLLLSSDGNQALIEQQGQIETVPVNQQGWRFIFPSIPEGMQARPSLEIRSAGTPKASDAVLTYLTSGLSWQMDYALVLNTLGDQLKLDGLATLNNNTGVDFQNSKVLLMAGQVNQPPAPMLRQKTAMLMAESMADSGAPQAFQDYQLYKLPQRASLLNGQTKQVSLISADKVAARKTYHYQFQVYPSLNRETFDQKPDITISFRNGEKEGLGFPLPAGTARVFSPDAEGLKHFIGSATIPNSSKGQIINLPVGKAFDLTIKQQQTLFEKHDNSILSGYDLKLSNSSNQPKEIEITANFHQDWKVTESSHPYTRVNASQLLWTISIPADSTSHLQFKTELKNLLEKN</sequence>
<gene>
    <name evidence="3" type="ORF">JW498_14530</name>
</gene>
<protein>
    <submittedName>
        <fullName evidence="3">DUF4139 domain-containing protein</fullName>
    </submittedName>
</protein>
<organism evidence="3 4">
    <name type="scientific">Amphritea pacifica</name>
    <dbReference type="NCBI Taxonomy" id="2811233"/>
    <lineage>
        <taxon>Bacteria</taxon>
        <taxon>Pseudomonadati</taxon>
        <taxon>Pseudomonadota</taxon>
        <taxon>Gammaproteobacteria</taxon>
        <taxon>Oceanospirillales</taxon>
        <taxon>Oceanospirillaceae</taxon>
        <taxon>Amphritea</taxon>
    </lineage>
</organism>
<dbReference type="InterPro" id="IPR037291">
    <property type="entry name" value="DUF4139"/>
</dbReference>
<dbReference type="RefSeq" id="WP_205213927.1">
    <property type="nucleotide sequence ID" value="NZ_JAFFZP010000024.1"/>
</dbReference>
<feature type="signal peptide" evidence="1">
    <location>
        <begin position="1"/>
        <end position="29"/>
    </location>
</feature>
<comment type="caution">
    <text evidence="3">The sequence shown here is derived from an EMBL/GenBank/DDBJ whole genome shotgun (WGS) entry which is preliminary data.</text>
</comment>
<dbReference type="PANTHER" id="PTHR38075:SF1">
    <property type="entry name" value="DUF4139 DOMAIN-CONTAINING PROTEIN"/>
    <property type="match status" value="1"/>
</dbReference>
<dbReference type="Proteomes" id="UP000760472">
    <property type="component" value="Unassembled WGS sequence"/>
</dbReference>
<keyword evidence="1" id="KW-0732">Signal</keyword>